<accession>A0AAN9IML7</accession>
<evidence type="ECO:0000259" key="1">
    <source>
        <dbReference type="Pfam" id="PF08646"/>
    </source>
</evidence>
<organism evidence="2 3">
    <name type="scientific">Crotalaria pallida</name>
    <name type="common">Smooth rattlebox</name>
    <name type="synonym">Crotalaria striata</name>
    <dbReference type="NCBI Taxonomy" id="3830"/>
    <lineage>
        <taxon>Eukaryota</taxon>
        <taxon>Viridiplantae</taxon>
        <taxon>Streptophyta</taxon>
        <taxon>Embryophyta</taxon>
        <taxon>Tracheophyta</taxon>
        <taxon>Spermatophyta</taxon>
        <taxon>Magnoliopsida</taxon>
        <taxon>eudicotyledons</taxon>
        <taxon>Gunneridae</taxon>
        <taxon>Pentapetalae</taxon>
        <taxon>rosids</taxon>
        <taxon>fabids</taxon>
        <taxon>Fabales</taxon>
        <taxon>Fabaceae</taxon>
        <taxon>Papilionoideae</taxon>
        <taxon>50 kb inversion clade</taxon>
        <taxon>genistoids sensu lato</taxon>
        <taxon>core genistoids</taxon>
        <taxon>Crotalarieae</taxon>
        <taxon>Crotalaria</taxon>
    </lineage>
</organism>
<dbReference type="EMBL" id="JAYWIO010000002">
    <property type="protein sequence ID" value="KAK7282736.1"/>
    <property type="molecule type" value="Genomic_DNA"/>
</dbReference>
<comment type="caution">
    <text evidence="2">The sequence shown here is derived from an EMBL/GenBank/DDBJ whole genome shotgun (WGS) entry which is preliminary data.</text>
</comment>
<protein>
    <recommendedName>
        <fullName evidence="1">Replication factor A C-terminal domain-containing protein</fullName>
    </recommendedName>
</protein>
<dbReference type="AlphaFoldDB" id="A0AAN9IML7"/>
<keyword evidence="3" id="KW-1185">Reference proteome</keyword>
<reference evidence="2 3" key="1">
    <citation type="submission" date="2024-01" db="EMBL/GenBank/DDBJ databases">
        <title>The genomes of 5 underutilized Papilionoideae crops provide insights into root nodulation and disease resistanc.</title>
        <authorList>
            <person name="Yuan L."/>
        </authorList>
    </citation>
    <scope>NUCLEOTIDE SEQUENCE [LARGE SCALE GENOMIC DNA]</scope>
    <source>
        <strain evidence="2">ZHUSHIDOU_FW_LH</strain>
        <tissue evidence="2">Leaf</tissue>
    </source>
</reference>
<sequence>MNLLSGPNHVSVEDDYLKLYPKKTLFDLGEEKEEGVFVVFATIAHVSHDDNWWYPACKCHKSVTADNGMYYCSACRKHVFSVVPRCLPFFFKF</sequence>
<dbReference type="InterPro" id="IPR013955">
    <property type="entry name" value="Rep_factor-A_C"/>
</dbReference>
<dbReference type="InterPro" id="IPR012340">
    <property type="entry name" value="NA-bd_OB-fold"/>
</dbReference>
<dbReference type="SUPFAM" id="SSF50249">
    <property type="entry name" value="Nucleic acid-binding proteins"/>
    <property type="match status" value="1"/>
</dbReference>
<feature type="domain" description="Replication factor A C-terminal" evidence="1">
    <location>
        <begin position="37"/>
        <end position="79"/>
    </location>
</feature>
<dbReference type="Pfam" id="PF08646">
    <property type="entry name" value="Rep_fac-A_C"/>
    <property type="match status" value="1"/>
</dbReference>
<evidence type="ECO:0000313" key="2">
    <source>
        <dbReference type="EMBL" id="KAK7282736.1"/>
    </source>
</evidence>
<gene>
    <name evidence="2" type="ORF">RIF29_11752</name>
</gene>
<evidence type="ECO:0000313" key="3">
    <source>
        <dbReference type="Proteomes" id="UP001372338"/>
    </source>
</evidence>
<dbReference type="Proteomes" id="UP001372338">
    <property type="component" value="Unassembled WGS sequence"/>
</dbReference>
<name>A0AAN9IML7_CROPI</name>
<proteinExistence type="predicted"/>
<dbReference type="Gene3D" id="2.40.50.140">
    <property type="entry name" value="Nucleic acid-binding proteins"/>
    <property type="match status" value="1"/>
</dbReference>